<accession>A0A5B2V954</accession>
<dbReference type="EMBL" id="VUOA01000043">
    <property type="protein sequence ID" value="KAA2234767.1"/>
    <property type="molecule type" value="Genomic_DNA"/>
</dbReference>
<dbReference type="OrthoDB" id="565387at2"/>
<proteinExistence type="predicted"/>
<evidence type="ECO:0000259" key="1">
    <source>
        <dbReference type="Pfam" id="PF13358"/>
    </source>
</evidence>
<dbReference type="GO" id="GO:0003676">
    <property type="term" value="F:nucleic acid binding"/>
    <property type="evidence" value="ECO:0007669"/>
    <property type="project" value="InterPro"/>
</dbReference>
<evidence type="ECO:0000313" key="3">
    <source>
        <dbReference type="Proteomes" id="UP000323142"/>
    </source>
</evidence>
<feature type="domain" description="Tc1-like transposase DDE" evidence="1">
    <location>
        <begin position="1"/>
        <end position="49"/>
    </location>
</feature>
<evidence type="ECO:0000313" key="2">
    <source>
        <dbReference type="EMBL" id="KAA2234767.1"/>
    </source>
</evidence>
<reference evidence="2 3" key="2">
    <citation type="submission" date="2019-09" db="EMBL/GenBank/DDBJ databases">
        <authorList>
            <person name="Jin C."/>
        </authorList>
    </citation>
    <scope>NUCLEOTIDE SEQUENCE [LARGE SCALE GENOMIC DNA]</scope>
    <source>
        <strain evidence="2 3">BN140002</strain>
    </source>
</reference>
<dbReference type="Proteomes" id="UP000323142">
    <property type="component" value="Unassembled WGS sequence"/>
</dbReference>
<name>A0A5B2V954_9HYPH</name>
<organism evidence="2 3">
    <name type="scientific">Salinarimonas soli</name>
    <dbReference type="NCBI Taxonomy" id="1638099"/>
    <lineage>
        <taxon>Bacteria</taxon>
        <taxon>Pseudomonadati</taxon>
        <taxon>Pseudomonadota</taxon>
        <taxon>Alphaproteobacteria</taxon>
        <taxon>Hyphomicrobiales</taxon>
        <taxon>Salinarimonadaceae</taxon>
        <taxon>Salinarimonas</taxon>
    </lineage>
</organism>
<comment type="caution">
    <text evidence="2">The sequence shown here is derived from an EMBL/GenBank/DDBJ whole genome shotgun (WGS) entry which is preliminary data.</text>
</comment>
<sequence>MDNLLAHKVVGVEVTVRRAQATLLYLPHYNPNLNPIEQHFAKLKNLLHQAVSRMKGVLWDAIDMLLHGLALVERTN</sequence>
<dbReference type="Gene3D" id="3.30.420.10">
    <property type="entry name" value="Ribonuclease H-like superfamily/Ribonuclease H"/>
    <property type="match status" value="1"/>
</dbReference>
<dbReference type="AlphaFoldDB" id="A0A5B2V954"/>
<reference evidence="2 3" key="1">
    <citation type="submission" date="2019-09" db="EMBL/GenBank/DDBJ databases">
        <title>Salinarimonas rosea gen. nov., sp. nov., a new member of the a-2 subgroup of the Proteobacteria.</title>
        <authorList>
            <person name="Liu J."/>
        </authorList>
    </citation>
    <scope>NUCLEOTIDE SEQUENCE [LARGE SCALE GENOMIC DNA]</scope>
    <source>
        <strain evidence="2 3">BN140002</strain>
    </source>
</reference>
<dbReference type="Pfam" id="PF13358">
    <property type="entry name" value="DDE_3"/>
    <property type="match status" value="1"/>
</dbReference>
<gene>
    <name evidence="2" type="ORF">F0L46_22725</name>
</gene>
<dbReference type="InterPro" id="IPR036397">
    <property type="entry name" value="RNaseH_sf"/>
</dbReference>
<keyword evidence="3" id="KW-1185">Reference proteome</keyword>
<dbReference type="InterPro" id="IPR038717">
    <property type="entry name" value="Tc1-like_DDE_dom"/>
</dbReference>
<protein>
    <recommendedName>
        <fullName evidence="1">Tc1-like transposase DDE domain-containing protein</fullName>
    </recommendedName>
</protein>